<dbReference type="Proteomes" id="UP000032900">
    <property type="component" value="Unassembled WGS sequence"/>
</dbReference>
<reference evidence="1 2" key="1">
    <citation type="journal article" date="2015" name="Microbes Environ.">
        <title>Distribution and evolution of nitrogen fixation genes in the phylum bacteroidetes.</title>
        <authorList>
            <person name="Inoue J."/>
            <person name="Oshima K."/>
            <person name="Suda W."/>
            <person name="Sakamoto M."/>
            <person name="Iino T."/>
            <person name="Noda S."/>
            <person name="Hongoh Y."/>
            <person name="Hattori M."/>
            <person name="Ohkuma M."/>
        </authorList>
    </citation>
    <scope>NUCLEOTIDE SEQUENCE [LARGE SCALE GENOMIC DNA]</scope>
    <source>
        <strain evidence="1">JCM 15548</strain>
    </source>
</reference>
<sequence length="112" mass="13234">MNTTMLKRPDVENLVGQNNIDMMQDNHANHVRFIASILKYPNPEVLVETVLWVFQAYRSHGFTTNYWAAQLNTWMDVLKQVLTDESYKEVYPYYEWMQTNIPLFVKISGEKA</sequence>
<protein>
    <submittedName>
        <fullName evidence="1">Uncharacterized protein</fullName>
    </submittedName>
</protein>
<accession>A0A0E9LX85</accession>
<dbReference type="AlphaFoldDB" id="A0A0E9LX85"/>
<comment type="caution">
    <text evidence="1">The sequence shown here is derived from an EMBL/GenBank/DDBJ whole genome shotgun (WGS) entry which is preliminary data.</text>
</comment>
<name>A0A0E9LX85_9BACT</name>
<evidence type="ECO:0000313" key="2">
    <source>
        <dbReference type="Proteomes" id="UP000032900"/>
    </source>
</evidence>
<proteinExistence type="predicted"/>
<keyword evidence="2" id="KW-1185">Reference proteome</keyword>
<dbReference type="STRING" id="1236989.JCM15548_12133"/>
<gene>
    <name evidence="1" type="ORF">JCM15548_12133</name>
</gene>
<evidence type="ECO:0000313" key="1">
    <source>
        <dbReference type="EMBL" id="GAO29898.1"/>
    </source>
</evidence>
<dbReference type="EMBL" id="BAZW01000015">
    <property type="protein sequence ID" value="GAO29898.1"/>
    <property type="molecule type" value="Genomic_DNA"/>
</dbReference>
<organism evidence="1 2">
    <name type="scientific">Geofilum rubicundum JCM 15548</name>
    <dbReference type="NCBI Taxonomy" id="1236989"/>
    <lineage>
        <taxon>Bacteria</taxon>
        <taxon>Pseudomonadati</taxon>
        <taxon>Bacteroidota</taxon>
        <taxon>Bacteroidia</taxon>
        <taxon>Marinilabiliales</taxon>
        <taxon>Marinilabiliaceae</taxon>
        <taxon>Geofilum</taxon>
    </lineage>
</organism>